<reference evidence="7 8" key="1">
    <citation type="journal article" date="2014" name="PLoS Genet.">
        <title>Phylogenetically driven sequencing of extremely halophilic archaea reveals strategies for static and dynamic osmo-response.</title>
        <authorList>
            <person name="Becker E.A."/>
            <person name="Seitzer P.M."/>
            <person name="Tritt A."/>
            <person name="Larsen D."/>
            <person name="Krusor M."/>
            <person name="Yao A.I."/>
            <person name="Wu D."/>
            <person name="Madern D."/>
            <person name="Eisen J.A."/>
            <person name="Darling A.E."/>
            <person name="Facciotti M.T."/>
        </authorList>
    </citation>
    <scope>NUCLEOTIDE SEQUENCE [LARGE SCALE GENOMIC DNA]</scope>
    <source>
        <strain evidence="7 8">JCM 10879</strain>
    </source>
</reference>
<gene>
    <name evidence="7" type="ORF">C446_06260</name>
</gene>
<feature type="transmembrane region" description="Helical" evidence="6">
    <location>
        <begin position="97"/>
        <end position="118"/>
    </location>
</feature>
<organism evidence="7 8">
    <name type="scientific">Halobiforma nitratireducens JCM 10879</name>
    <dbReference type="NCBI Taxonomy" id="1227454"/>
    <lineage>
        <taxon>Archaea</taxon>
        <taxon>Methanobacteriati</taxon>
        <taxon>Methanobacteriota</taxon>
        <taxon>Stenosarchaea group</taxon>
        <taxon>Halobacteria</taxon>
        <taxon>Halobacteriales</taxon>
        <taxon>Natrialbaceae</taxon>
        <taxon>Halobiforma</taxon>
    </lineage>
</organism>
<dbReference type="AlphaFoldDB" id="M0M6W4"/>
<feature type="transmembrane region" description="Helical" evidence="6">
    <location>
        <begin position="73"/>
        <end position="90"/>
    </location>
</feature>
<dbReference type="OrthoDB" id="330248at2157"/>
<dbReference type="Proteomes" id="UP000011607">
    <property type="component" value="Unassembled WGS sequence"/>
</dbReference>
<comment type="subcellular location">
    <subcellularLocation>
        <location evidence="1">Membrane</location>
        <topology evidence="1">Multi-pass membrane protein</topology>
    </subcellularLocation>
</comment>
<dbReference type="eggNOG" id="arCOG02810">
    <property type="taxonomic scope" value="Archaea"/>
</dbReference>
<proteinExistence type="inferred from homology"/>
<dbReference type="Gene3D" id="1.20.1070.10">
    <property type="entry name" value="Rhodopsin 7-helix transmembrane proteins"/>
    <property type="match status" value="1"/>
</dbReference>
<evidence type="ECO:0000256" key="1">
    <source>
        <dbReference type="ARBA" id="ARBA00004141"/>
    </source>
</evidence>
<name>M0M6W4_9EURY</name>
<evidence type="ECO:0000256" key="2">
    <source>
        <dbReference type="ARBA" id="ARBA00008130"/>
    </source>
</evidence>
<dbReference type="SMART" id="SM01021">
    <property type="entry name" value="Bac_rhodopsin"/>
    <property type="match status" value="1"/>
</dbReference>
<dbReference type="RefSeq" id="WP_006672198.1">
    <property type="nucleotide sequence ID" value="NZ_AOMA01000067.1"/>
</dbReference>
<evidence type="ECO:0000313" key="7">
    <source>
        <dbReference type="EMBL" id="EMA41138.1"/>
    </source>
</evidence>
<comment type="similarity">
    <text evidence="2">Belongs to the archaeal/bacterial/fungal opsin family.</text>
</comment>
<dbReference type="EMBL" id="AOMA01000067">
    <property type="protein sequence ID" value="EMA41138.1"/>
    <property type="molecule type" value="Genomic_DNA"/>
</dbReference>
<evidence type="ECO:0000256" key="3">
    <source>
        <dbReference type="ARBA" id="ARBA00022692"/>
    </source>
</evidence>
<protein>
    <submittedName>
        <fullName evidence="7">Rhodopsin</fullName>
    </submittedName>
</protein>
<accession>M0M6W4</accession>
<dbReference type="GO" id="GO:0016020">
    <property type="term" value="C:membrane"/>
    <property type="evidence" value="ECO:0007669"/>
    <property type="project" value="UniProtKB-SubCell"/>
</dbReference>
<keyword evidence="5 6" id="KW-0472">Membrane</keyword>
<evidence type="ECO:0000256" key="5">
    <source>
        <dbReference type="ARBA" id="ARBA00023136"/>
    </source>
</evidence>
<evidence type="ECO:0000256" key="6">
    <source>
        <dbReference type="SAM" id="Phobius"/>
    </source>
</evidence>
<feature type="transmembrane region" description="Helical" evidence="6">
    <location>
        <begin position="36"/>
        <end position="53"/>
    </location>
</feature>
<comment type="caution">
    <text evidence="7">The sequence shown here is derived from an EMBL/GenBank/DDBJ whole genome shotgun (WGS) entry which is preliminary data.</text>
</comment>
<keyword evidence="4 6" id="KW-1133">Transmembrane helix</keyword>
<evidence type="ECO:0000313" key="8">
    <source>
        <dbReference type="Proteomes" id="UP000011607"/>
    </source>
</evidence>
<dbReference type="STRING" id="1227454.C446_06260"/>
<dbReference type="SUPFAM" id="SSF81321">
    <property type="entry name" value="Family A G protein-coupled receptor-like"/>
    <property type="match status" value="1"/>
</dbReference>
<feature type="transmembrane region" description="Helical" evidence="6">
    <location>
        <begin position="163"/>
        <end position="180"/>
    </location>
</feature>
<dbReference type="Pfam" id="PF01036">
    <property type="entry name" value="Bac_rhodopsin"/>
    <property type="match status" value="1"/>
</dbReference>
<sequence>MIAESTVFLASSAVLGVLALSYAVWTSRLPASVRRYGGAVVVGTASMSVAYLLMAEGFITVQTTGREQSVARFLGYTVAWAMFAYLLGAVSNTGRRYTAALLVSILWMQWAALVSWIVAGTAETLVSVSMVAALAAIVSLLFGQFTRRARQTTGSRFLLFSKLKYLTVLGWTGLVTAAVVSEQNLALVDMFVGQAMVTYIDVVLLAGLGGIVLRHVDALEETAAGVVDGGDIDGNGGHDDGGSSIDSEPGVAD</sequence>
<dbReference type="InterPro" id="IPR001425">
    <property type="entry name" value="Arc/bac/fun_rhodopsins"/>
</dbReference>
<feature type="transmembrane region" description="Helical" evidence="6">
    <location>
        <begin position="192"/>
        <end position="213"/>
    </location>
</feature>
<evidence type="ECO:0000256" key="4">
    <source>
        <dbReference type="ARBA" id="ARBA00022989"/>
    </source>
</evidence>
<feature type="transmembrane region" description="Helical" evidence="6">
    <location>
        <begin position="124"/>
        <end position="142"/>
    </location>
</feature>
<feature type="transmembrane region" description="Helical" evidence="6">
    <location>
        <begin position="6"/>
        <end position="24"/>
    </location>
</feature>
<keyword evidence="8" id="KW-1185">Reference proteome</keyword>
<keyword evidence="3 6" id="KW-0812">Transmembrane</keyword>